<dbReference type="SMART" id="SM00388">
    <property type="entry name" value="HisKA"/>
    <property type="match status" value="1"/>
</dbReference>
<dbReference type="GO" id="GO:0000155">
    <property type="term" value="F:phosphorelay sensor kinase activity"/>
    <property type="evidence" value="ECO:0007669"/>
    <property type="project" value="InterPro"/>
</dbReference>
<dbReference type="InterPro" id="IPR005467">
    <property type="entry name" value="His_kinase_dom"/>
</dbReference>
<keyword evidence="8" id="KW-0175">Coiled coil</keyword>
<dbReference type="AlphaFoldDB" id="A0A1H9AG22"/>
<feature type="domain" description="Histidine kinase" evidence="10">
    <location>
        <begin position="280"/>
        <end position="496"/>
    </location>
</feature>
<dbReference type="InterPro" id="IPR004358">
    <property type="entry name" value="Sig_transdc_His_kin-like_C"/>
</dbReference>
<evidence type="ECO:0000256" key="7">
    <source>
        <dbReference type="ARBA" id="ARBA00023012"/>
    </source>
</evidence>
<evidence type="ECO:0000256" key="4">
    <source>
        <dbReference type="ARBA" id="ARBA00022553"/>
    </source>
</evidence>
<comment type="subcellular location">
    <subcellularLocation>
        <location evidence="2">Membrane</location>
    </subcellularLocation>
</comment>
<keyword evidence="5" id="KW-0808">Transferase</keyword>
<evidence type="ECO:0000259" key="11">
    <source>
        <dbReference type="PROSITE" id="PS50885"/>
    </source>
</evidence>
<feature type="coiled-coil region" evidence="8">
    <location>
        <begin position="253"/>
        <end position="280"/>
    </location>
</feature>
<keyword evidence="7" id="KW-0902">Two-component regulatory system</keyword>
<dbReference type="OrthoDB" id="9804645at2"/>
<dbReference type="Gene3D" id="3.30.565.10">
    <property type="entry name" value="Histidine kinase-like ATPase, C-terminal domain"/>
    <property type="match status" value="1"/>
</dbReference>
<feature type="domain" description="HAMP" evidence="11">
    <location>
        <begin position="220"/>
        <end position="272"/>
    </location>
</feature>
<dbReference type="InterPro" id="IPR003661">
    <property type="entry name" value="HisK_dim/P_dom"/>
</dbReference>
<evidence type="ECO:0000256" key="2">
    <source>
        <dbReference type="ARBA" id="ARBA00004370"/>
    </source>
</evidence>
<comment type="catalytic activity">
    <reaction evidence="1">
        <text>ATP + protein L-histidine = ADP + protein N-phospho-L-histidine.</text>
        <dbReference type="EC" id="2.7.13.3"/>
    </reaction>
</comment>
<dbReference type="PROSITE" id="PS50885">
    <property type="entry name" value="HAMP"/>
    <property type="match status" value="1"/>
</dbReference>
<dbReference type="Pfam" id="PF00512">
    <property type="entry name" value="HisKA"/>
    <property type="match status" value="1"/>
</dbReference>
<dbReference type="RefSeq" id="WP_093281198.1">
    <property type="nucleotide sequence ID" value="NZ_FOFS01000001.1"/>
</dbReference>
<dbReference type="Proteomes" id="UP000199233">
    <property type="component" value="Unassembled WGS sequence"/>
</dbReference>
<keyword evidence="6 12" id="KW-0418">Kinase</keyword>
<feature type="transmembrane region" description="Helical" evidence="9">
    <location>
        <begin position="200"/>
        <end position="222"/>
    </location>
</feature>
<dbReference type="InterPro" id="IPR003660">
    <property type="entry name" value="HAMP_dom"/>
</dbReference>
<gene>
    <name evidence="12" type="ORF">SAMN04488038_101387</name>
</gene>
<dbReference type="InterPro" id="IPR036890">
    <property type="entry name" value="HATPase_C_sf"/>
</dbReference>
<feature type="transmembrane region" description="Helical" evidence="9">
    <location>
        <begin position="33"/>
        <end position="57"/>
    </location>
</feature>
<dbReference type="InterPro" id="IPR036097">
    <property type="entry name" value="HisK_dim/P_sf"/>
</dbReference>
<dbReference type="InterPro" id="IPR050736">
    <property type="entry name" value="Sensor_HK_Regulatory"/>
</dbReference>
<dbReference type="PRINTS" id="PR00344">
    <property type="entry name" value="BCTRLSENSOR"/>
</dbReference>
<organism evidence="12 13">
    <name type="scientific">Solimonas aquatica</name>
    <dbReference type="NCBI Taxonomy" id="489703"/>
    <lineage>
        <taxon>Bacteria</taxon>
        <taxon>Pseudomonadati</taxon>
        <taxon>Pseudomonadota</taxon>
        <taxon>Gammaproteobacteria</taxon>
        <taxon>Nevskiales</taxon>
        <taxon>Nevskiaceae</taxon>
        <taxon>Solimonas</taxon>
    </lineage>
</organism>
<evidence type="ECO:0000313" key="12">
    <source>
        <dbReference type="EMBL" id="SEP75461.1"/>
    </source>
</evidence>
<evidence type="ECO:0000256" key="1">
    <source>
        <dbReference type="ARBA" id="ARBA00000085"/>
    </source>
</evidence>
<accession>A0A1H9AG22</accession>
<dbReference type="Gene3D" id="6.10.340.10">
    <property type="match status" value="1"/>
</dbReference>
<protein>
    <recommendedName>
        <fullName evidence="3">histidine kinase</fullName>
        <ecNumber evidence="3">2.7.13.3</ecNumber>
    </recommendedName>
</protein>
<dbReference type="SUPFAM" id="SSF47384">
    <property type="entry name" value="Homodimeric domain of signal transducing histidine kinase"/>
    <property type="match status" value="1"/>
</dbReference>
<evidence type="ECO:0000259" key="10">
    <source>
        <dbReference type="PROSITE" id="PS50109"/>
    </source>
</evidence>
<keyword evidence="13" id="KW-1185">Reference proteome</keyword>
<keyword evidence="9" id="KW-1133">Transmembrane helix</keyword>
<evidence type="ECO:0000256" key="9">
    <source>
        <dbReference type="SAM" id="Phobius"/>
    </source>
</evidence>
<dbReference type="InterPro" id="IPR003594">
    <property type="entry name" value="HATPase_dom"/>
</dbReference>
<keyword evidence="9" id="KW-0472">Membrane</keyword>
<reference evidence="12 13" key="1">
    <citation type="submission" date="2016-10" db="EMBL/GenBank/DDBJ databases">
        <authorList>
            <person name="de Groot N.N."/>
        </authorList>
    </citation>
    <scope>NUCLEOTIDE SEQUENCE [LARGE SCALE GENOMIC DNA]</scope>
    <source>
        <strain evidence="12 13">DSM 25927</strain>
    </source>
</reference>
<dbReference type="SMART" id="SM00387">
    <property type="entry name" value="HATPase_c"/>
    <property type="match status" value="1"/>
</dbReference>
<dbReference type="Pfam" id="PF02518">
    <property type="entry name" value="HATPase_c"/>
    <property type="match status" value="1"/>
</dbReference>
<keyword evidence="4" id="KW-0597">Phosphoprotein</keyword>
<dbReference type="STRING" id="489703.SAMN04488038_101387"/>
<evidence type="ECO:0000256" key="3">
    <source>
        <dbReference type="ARBA" id="ARBA00012438"/>
    </source>
</evidence>
<dbReference type="EC" id="2.7.13.3" evidence="3"/>
<evidence type="ECO:0000256" key="5">
    <source>
        <dbReference type="ARBA" id="ARBA00022679"/>
    </source>
</evidence>
<evidence type="ECO:0000256" key="6">
    <source>
        <dbReference type="ARBA" id="ARBA00022777"/>
    </source>
</evidence>
<dbReference type="Gene3D" id="1.10.287.130">
    <property type="match status" value="1"/>
</dbReference>
<evidence type="ECO:0000313" key="13">
    <source>
        <dbReference type="Proteomes" id="UP000199233"/>
    </source>
</evidence>
<name>A0A1H9AG22_9GAMM</name>
<dbReference type="PROSITE" id="PS50109">
    <property type="entry name" value="HIS_KIN"/>
    <property type="match status" value="1"/>
</dbReference>
<dbReference type="CDD" id="cd00082">
    <property type="entry name" value="HisKA"/>
    <property type="match status" value="1"/>
</dbReference>
<dbReference type="PANTHER" id="PTHR43711:SF1">
    <property type="entry name" value="HISTIDINE KINASE 1"/>
    <property type="match status" value="1"/>
</dbReference>
<proteinExistence type="predicted"/>
<keyword evidence="9" id="KW-0812">Transmembrane</keyword>
<dbReference type="SUPFAM" id="SSF55874">
    <property type="entry name" value="ATPase domain of HSP90 chaperone/DNA topoisomerase II/histidine kinase"/>
    <property type="match status" value="1"/>
</dbReference>
<dbReference type="PANTHER" id="PTHR43711">
    <property type="entry name" value="TWO-COMPONENT HISTIDINE KINASE"/>
    <property type="match status" value="1"/>
</dbReference>
<dbReference type="GO" id="GO:0016020">
    <property type="term" value="C:membrane"/>
    <property type="evidence" value="ECO:0007669"/>
    <property type="project" value="UniProtKB-SubCell"/>
</dbReference>
<dbReference type="EMBL" id="FOFS01000001">
    <property type="protein sequence ID" value="SEP75461.1"/>
    <property type="molecule type" value="Genomic_DNA"/>
</dbReference>
<sequence length="497" mass="54838">MGLALSAKTNAQHRAQSAKGWRARGAALLPKTMAGLISASCLLAALPLLIALLLSALSLERITRRTEALIDEGVAVAQLSSQLEADLGHLERSLRQYEVLSDASLQALAQKRWNTALRTTQLLAAQPLDATLASRATALRQSLGEAQEAWQQAPQDAGALALRLRAMAQQVDAVILAARQRTQLRMDELRGATLSARRDMLICALTLIPLAAALALACSLTVTRPLRRLYRSIAALGHGRNVPEPRIGYPREMHRLAQQLGWLQRRLADLEEDKERFLRQVSHELKTPLASLSEGSALLGDGTLGRLNAKQQEVTTILREASGELEALIHNLLAYAQWRQNRRRAEHEWFAAKDLLDEVLSKHSLSLSRRGLRVLLQLHCERLYGQRAQLRVVLDNLLTNAIKHAPADSDIEIGGGGQSQRCELSVRDRGRGIAPQERERIFEPFVRGSDADEQRVRGTGIGLSIVKEVITAHDGIITVEDAQPGARFRLVWPHPRV</sequence>
<evidence type="ECO:0000256" key="8">
    <source>
        <dbReference type="SAM" id="Coils"/>
    </source>
</evidence>